<dbReference type="EMBL" id="MIKG01000020">
    <property type="protein sequence ID" value="RAO72622.1"/>
    <property type="molecule type" value="Genomic_DNA"/>
</dbReference>
<evidence type="ECO:0000313" key="2">
    <source>
        <dbReference type="EMBL" id="RAO72622.1"/>
    </source>
</evidence>
<dbReference type="AlphaFoldDB" id="A0A364L9Y0"/>
<organism evidence="2 3">
    <name type="scientific">Talaromyces amestolkiae</name>
    <dbReference type="NCBI Taxonomy" id="1196081"/>
    <lineage>
        <taxon>Eukaryota</taxon>
        <taxon>Fungi</taxon>
        <taxon>Dikarya</taxon>
        <taxon>Ascomycota</taxon>
        <taxon>Pezizomycotina</taxon>
        <taxon>Eurotiomycetes</taxon>
        <taxon>Eurotiomycetidae</taxon>
        <taxon>Eurotiales</taxon>
        <taxon>Trichocomaceae</taxon>
        <taxon>Talaromyces</taxon>
        <taxon>Talaromyces sect. Talaromyces</taxon>
    </lineage>
</organism>
<dbReference type="Proteomes" id="UP000249363">
    <property type="component" value="Unassembled WGS sequence"/>
</dbReference>
<dbReference type="OrthoDB" id="4227066at2759"/>
<accession>A0A364L9Y0</accession>
<proteinExistence type="predicted"/>
<dbReference type="RefSeq" id="XP_040737136.1">
    <property type="nucleotide sequence ID" value="XM_040881461.1"/>
</dbReference>
<feature type="region of interest" description="Disordered" evidence="1">
    <location>
        <begin position="1"/>
        <end position="52"/>
    </location>
</feature>
<feature type="compositionally biased region" description="Low complexity" evidence="1">
    <location>
        <begin position="26"/>
        <end position="41"/>
    </location>
</feature>
<reference evidence="2 3" key="1">
    <citation type="journal article" date="2017" name="Biotechnol. Biofuels">
        <title>Differential beta-glucosidase expression as a function of carbon source availability in Talaromyces amestolkiae: a genomic and proteomic approach.</title>
        <authorList>
            <person name="de Eugenio L.I."/>
            <person name="Mendez-Liter J.A."/>
            <person name="Nieto-Dominguez M."/>
            <person name="Alonso L."/>
            <person name="Gil-Munoz J."/>
            <person name="Barriuso J."/>
            <person name="Prieto A."/>
            <person name="Martinez M.J."/>
        </authorList>
    </citation>
    <scope>NUCLEOTIDE SEQUENCE [LARGE SCALE GENOMIC DNA]</scope>
    <source>
        <strain evidence="2 3">CIB</strain>
    </source>
</reference>
<dbReference type="GeneID" id="63797848"/>
<name>A0A364L9Y0_TALAM</name>
<gene>
    <name evidence="2" type="ORF">BHQ10_008634</name>
</gene>
<protein>
    <submittedName>
        <fullName evidence="2">Uncharacterized protein</fullName>
    </submittedName>
</protein>
<sequence>MEAKCPHSSTHLPEDLTQEDLSQEISNSHQSPSQSSAAPSSTGNGGSAQSMTATTASLDPIVYQAALDYQYNRVPFPDHQQDLSQMGSWDTPIEPFVHTLVIGNDFILSPNYPSGTAVNATDGFLGSVAEVGDTKEEAVELLRANLRRKL</sequence>
<evidence type="ECO:0000313" key="3">
    <source>
        <dbReference type="Proteomes" id="UP000249363"/>
    </source>
</evidence>
<comment type="caution">
    <text evidence="2">The sequence shown here is derived from an EMBL/GenBank/DDBJ whole genome shotgun (WGS) entry which is preliminary data.</text>
</comment>
<keyword evidence="3" id="KW-1185">Reference proteome</keyword>
<evidence type="ECO:0000256" key="1">
    <source>
        <dbReference type="SAM" id="MobiDB-lite"/>
    </source>
</evidence>